<reference evidence="1" key="1">
    <citation type="submission" date="2023-10" db="EMBL/GenBank/DDBJ databases">
        <authorList>
            <person name="Chen Y."/>
            <person name="Shah S."/>
            <person name="Dougan E. K."/>
            <person name="Thang M."/>
            <person name="Chan C."/>
        </authorList>
    </citation>
    <scope>NUCLEOTIDE SEQUENCE [LARGE SCALE GENOMIC DNA]</scope>
</reference>
<dbReference type="PANTHER" id="PTHR16220:SF0">
    <property type="entry name" value="WD REPEAT-CONTAINING PROTEIN WRAP73"/>
    <property type="match status" value="1"/>
</dbReference>
<dbReference type="InterPro" id="IPR036322">
    <property type="entry name" value="WD40_repeat_dom_sf"/>
</dbReference>
<organism evidence="1 2">
    <name type="scientific">Prorocentrum cordatum</name>
    <dbReference type="NCBI Taxonomy" id="2364126"/>
    <lineage>
        <taxon>Eukaryota</taxon>
        <taxon>Sar</taxon>
        <taxon>Alveolata</taxon>
        <taxon>Dinophyceae</taxon>
        <taxon>Prorocentrales</taxon>
        <taxon>Prorocentraceae</taxon>
        <taxon>Prorocentrum</taxon>
    </lineage>
</organism>
<name>A0ABN9Q660_9DINO</name>
<evidence type="ECO:0008006" key="3">
    <source>
        <dbReference type="Google" id="ProtNLM"/>
    </source>
</evidence>
<dbReference type="InterPro" id="IPR015943">
    <property type="entry name" value="WD40/YVTN_repeat-like_dom_sf"/>
</dbReference>
<protein>
    <recommendedName>
        <fullName evidence="3">WD repeat-containing protein WRAP73</fullName>
    </recommendedName>
</protein>
<accession>A0ABN9Q660</accession>
<dbReference type="SUPFAM" id="SSF50978">
    <property type="entry name" value="WD40 repeat-like"/>
    <property type="match status" value="1"/>
</dbReference>
<dbReference type="Proteomes" id="UP001189429">
    <property type="component" value="Unassembled WGS sequence"/>
</dbReference>
<dbReference type="InterPro" id="IPR052778">
    <property type="entry name" value="Centrosome-WD_assoc"/>
</dbReference>
<dbReference type="Gene3D" id="2.130.10.10">
    <property type="entry name" value="YVTN repeat-like/Quinoprotein amine dehydrogenase"/>
    <property type="match status" value="2"/>
</dbReference>
<sequence length="456" mass="48980">MSFSEVHRETLGHFSPDGGHLAGVSNNRILVRDARTLRLAEVFVCAAKVERIEWSADSEFLLAEVARPGLVQIWSLRDSSWACRIEEGIAGVARARWGPASRHVFVVADFGLYLAAWALEDGRRAAQIRYPKYPHRGLAFGREGRCLALLCRSDCRDSVAVHGCDGEFSRLAEFPLRHDCADLAWAPNDAAIILWERPAHSPHFLWYSPAGELLSQLGDCGPLRCACPAPSARLLAAGCLDGGLQLVSGDAMQPLARLEHDLGTALAEAGDDEVLVLREEDPAAEGAPVGYVRLPPGGLRVPVERRPAEVPVDSDGVPRQGVGTLSWSPDERYVATRHDGMPTAVWVWDTGRLALAALLLHRAPVRAMAWGSPSQPQGGGGSARLAVSTADSVLHFWWRGGSARLPCPLPAARLQWRCDGAAVLLQERQGVCVCGTGGLQLRDAGQGGAGRAATPP</sequence>
<comment type="caution">
    <text evidence="1">The sequence shown here is derived from an EMBL/GenBank/DDBJ whole genome shotgun (WGS) entry which is preliminary data.</text>
</comment>
<dbReference type="EMBL" id="CAUYUJ010002276">
    <property type="protein sequence ID" value="CAK0800028.1"/>
    <property type="molecule type" value="Genomic_DNA"/>
</dbReference>
<keyword evidence="2" id="KW-1185">Reference proteome</keyword>
<gene>
    <name evidence="1" type="ORF">PCOR1329_LOCUS8313</name>
</gene>
<feature type="non-terminal residue" evidence="1">
    <location>
        <position position="456"/>
    </location>
</feature>
<evidence type="ECO:0000313" key="1">
    <source>
        <dbReference type="EMBL" id="CAK0800028.1"/>
    </source>
</evidence>
<evidence type="ECO:0000313" key="2">
    <source>
        <dbReference type="Proteomes" id="UP001189429"/>
    </source>
</evidence>
<dbReference type="PANTHER" id="PTHR16220">
    <property type="entry name" value="WD REPEAT PROTEIN 8-RELATED"/>
    <property type="match status" value="1"/>
</dbReference>
<proteinExistence type="predicted"/>